<dbReference type="InterPro" id="IPR010419">
    <property type="entry name" value="CO_DH_gsu"/>
</dbReference>
<dbReference type="KEGG" id="psin:CAK95_14150"/>
<dbReference type="AlphaFoldDB" id="A0A1W6ZS43"/>
<dbReference type="SUPFAM" id="SSF55961">
    <property type="entry name" value="Bet v1-like"/>
    <property type="match status" value="1"/>
</dbReference>
<protein>
    <submittedName>
        <fullName evidence="1">Uncharacterized protein</fullName>
    </submittedName>
</protein>
<accession>A0A1W6ZS43</accession>
<reference evidence="1 2" key="1">
    <citation type="submission" date="2017-05" db="EMBL/GenBank/DDBJ databases">
        <title>Full genome sequence of Pseudorhodoplanes sinuspersici.</title>
        <authorList>
            <person name="Dastgheib S.M.M."/>
            <person name="Shavandi M."/>
            <person name="Tirandaz H."/>
        </authorList>
    </citation>
    <scope>NUCLEOTIDE SEQUENCE [LARGE SCALE GENOMIC DNA]</scope>
    <source>
        <strain evidence="1 2">RIPI110</strain>
    </source>
</reference>
<dbReference type="InterPro" id="IPR023393">
    <property type="entry name" value="START-like_dom_sf"/>
</dbReference>
<gene>
    <name evidence="1" type="ORF">CAK95_14150</name>
</gene>
<dbReference type="Proteomes" id="UP000194137">
    <property type="component" value="Chromosome"/>
</dbReference>
<dbReference type="PANTHER" id="PTHR38588">
    <property type="entry name" value="BLL0334 PROTEIN"/>
    <property type="match status" value="1"/>
</dbReference>
<dbReference type="OrthoDB" id="9808623at2"/>
<evidence type="ECO:0000313" key="1">
    <source>
        <dbReference type="EMBL" id="ARQ00098.1"/>
    </source>
</evidence>
<dbReference type="STRING" id="1235591.CAK95_14150"/>
<dbReference type="Pfam" id="PF06240">
    <property type="entry name" value="COXG"/>
    <property type="match status" value="1"/>
</dbReference>
<keyword evidence="2" id="KW-1185">Reference proteome</keyword>
<organism evidence="1 2">
    <name type="scientific">Pseudorhodoplanes sinuspersici</name>
    <dbReference type="NCBI Taxonomy" id="1235591"/>
    <lineage>
        <taxon>Bacteria</taxon>
        <taxon>Pseudomonadati</taxon>
        <taxon>Pseudomonadota</taxon>
        <taxon>Alphaproteobacteria</taxon>
        <taxon>Hyphomicrobiales</taxon>
        <taxon>Pseudorhodoplanes</taxon>
    </lineage>
</organism>
<proteinExistence type="predicted"/>
<dbReference type="PANTHER" id="PTHR38588:SF1">
    <property type="entry name" value="BLL0334 PROTEIN"/>
    <property type="match status" value="1"/>
</dbReference>
<dbReference type="Gene3D" id="3.30.530.20">
    <property type="match status" value="1"/>
</dbReference>
<sequence>MQFSMSMTLPAAPADVWNTLTEVARVSQCIPGCEDVEEIERLSSYKAIMKQKIGPFKIEVPADIIVESLTEPSHVRTRASGRDKFTGTRLAVVLDVRLMPQEEGGGSTLDLQAEVDVQGRLASLGFGIIKRRADQNFEEFEQRLKTMLEAC</sequence>
<evidence type="ECO:0000313" key="2">
    <source>
        <dbReference type="Proteomes" id="UP000194137"/>
    </source>
</evidence>
<name>A0A1W6ZS43_9HYPH</name>
<dbReference type="EMBL" id="CP021112">
    <property type="protein sequence ID" value="ARQ00098.1"/>
    <property type="molecule type" value="Genomic_DNA"/>
</dbReference>